<protein>
    <submittedName>
        <fullName evidence="1">Uncharacterized protein</fullName>
    </submittedName>
</protein>
<gene>
    <name evidence="1" type="ORF">E2C01_012988</name>
</gene>
<keyword evidence="2" id="KW-1185">Reference proteome</keyword>
<dbReference type="EMBL" id="VSRR010000829">
    <property type="protein sequence ID" value="MPC20058.1"/>
    <property type="molecule type" value="Genomic_DNA"/>
</dbReference>
<organism evidence="1 2">
    <name type="scientific">Portunus trituberculatus</name>
    <name type="common">Swimming crab</name>
    <name type="synonym">Neptunus trituberculatus</name>
    <dbReference type="NCBI Taxonomy" id="210409"/>
    <lineage>
        <taxon>Eukaryota</taxon>
        <taxon>Metazoa</taxon>
        <taxon>Ecdysozoa</taxon>
        <taxon>Arthropoda</taxon>
        <taxon>Crustacea</taxon>
        <taxon>Multicrustacea</taxon>
        <taxon>Malacostraca</taxon>
        <taxon>Eumalacostraca</taxon>
        <taxon>Eucarida</taxon>
        <taxon>Decapoda</taxon>
        <taxon>Pleocyemata</taxon>
        <taxon>Brachyura</taxon>
        <taxon>Eubrachyura</taxon>
        <taxon>Portunoidea</taxon>
        <taxon>Portunidae</taxon>
        <taxon>Portuninae</taxon>
        <taxon>Portunus</taxon>
    </lineage>
</organism>
<dbReference type="Proteomes" id="UP000324222">
    <property type="component" value="Unassembled WGS sequence"/>
</dbReference>
<sequence>MRQRSWCSSKLQMCHWSPEVVKCSCTLSPTVNRWITTGSLQCHQAPQVSLSALGAVISEGVAVILHCHEGVVSFSELFFGPSTLPSTSERPTRVTRSPGSEILQWFLTPILPQGQALGSLSGLRVCRAPDSPLKPNPLTYNVNPRKHEFNMKFSATAAQVRLLSVTCLQEVSLYHLPPHMLVLHDR</sequence>
<evidence type="ECO:0000313" key="1">
    <source>
        <dbReference type="EMBL" id="MPC20058.1"/>
    </source>
</evidence>
<reference evidence="1 2" key="1">
    <citation type="submission" date="2019-05" db="EMBL/GenBank/DDBJ databases">
        <title>Another draft genome of Portunus trituberculatus and its Hox gene families provides insights of decapod evolution.</title>
        <authorList>
            <person name="Jeong J.-H."/>
            <person name="Song I."/>
            <person name="Kim S."/>
            <person name="Choi T."/>
            <person name="Kim D."/>
            <person name="Ryu S."/>
            <person name="Kim W."/>
        </authorList>
    </citation>
    <scope>NUCLEOTIDE SEQUENCE [LARGE SCALE GENOMIC DNA]</scope>
    <source>
        <tissue evidence="1">Muscle</tissue>
    </source>
</reference>
<dbReference type="AlphaFoldDB" id="A0A5B7DFG7"/>
<comment type="caution">
    <text evidence="1">The sequence shown here is derived from an EMBL/GenBank/DDBJ whole genome shotgun (WGS) entry which is preliminary data.</text>
</comment>
<evidence type="ECO:0000313" key="2">
    <source>
        <dbReference type="Proteomes" id="UP000324222"/>
    </source>
</evidence>
<proteinExistence type="predicted"/>
<accession>A0A5B7DFG7</accession>
<name>A0A5B7DFG7_PORTR</name>